<keyword evidence="1" id="KW-0472">Membrane</keyword>
<sequence length="116" mass="13978">MGYNFKLYSLSFNPYIIYVRLTSCTSFSLVFFFFEIGMEHPNNNQDQVLVSFFLQQQSNNDFKVQMDPPPKNSSRIEEFNRKRRCWICFQLKQVLSVDEQVIPINYEEQQEEFDFS</sequence>
<protein>
    <submittedName>
        <fullName evidence="2">Uncharacterized protein</fullName>
    </submittedName>
</protein>
<proteinExistence type="predicted"/>
<keyword evidence="3" id="KW-1185">Reference proteome</keyword>
<organism evidence="2 3">
    <name type="scientific">Lactuca sativa</name>
    <name type="common">Garden lettuce</name>
    <dbReference type="NCBI Taxonomy" id="4236"/>
    <lineage>
        <taxon>Eukaryota</taxon>
        <taxon>Viridiplantae</taxon>
        <taxon>Streptophyta</taxon>
        <taxon>Embryophyta</taxon>
        <taxon>Tracheophyta</taxon>
        <taxon>Spermatophyta</taxon>
        <taxon>Magnoliopsida</taxon>
        <taxon>eudicotyledons</taxon>
        <taxon>Gunneridae</taxon>
        <taxon>Pentapetalae</taxon>
        <taxon>asterids</taxon>
        <taxon>campanulids</taxon>
        <taxon>Asterales</taxon>
        <taxon>Asteraceae</taxon>
        <taxon>Cichorioideae</taxon>
        <taxon>Cichorieae</taxon>
        <taxon>Lactucinae</taxon>
        <taxon>Lactuca</taxon>
    </lineage>
</organism>
<evidence type="ECO:0000313" key="2">
    <source>
        <dbReference type="EMBL" id="KAJ0190914.1"/>
    </source>
</evidence>
<feature type="transmembrane region" description="Helical" evidence="1">
    <location>
        <begin position="15"/>
        <end position="34"/>
    </location>
</feature>
<keyword evidence="1" id="KW-0812">Transmembrane</keyword>
<dbReference type="EMBL" id="NBSK02000008">
    <property type="protein sequence ID" value="KAJ0190914.1"/>
    <property type="molecule type" value="Genomic_DNA"/>
</dbReference>
<dbReference type="AlphaFoldDB" id="A0A9R1WY40"/>
<dbReference type="Proteomes" id="UP000235145">
    <property type="component" value="Unassembled WGS sequence"/>
</dbReference>
<evidence type="ECO:0000256" key="1">
    <source>
        <dbReference type="SAM" id="Phobius"/>
    </source>
</evidence>
<gene>
    <name evidence="2" type="ORF">LSAT_V11C800394710</name>
</gene>
<name>A0A9R1WY40_LACSA</name>
<accession>A0A9R1WY40</accession>
<comment type="caution">
    <text evidence="2">The sequence shown here is derived from an EMBL/GenBank/DDBJ whole genome shotgun (WGS) entry which is preliminary data.</text>
</comment>
<evidence type="ECO:0000313" key="3">
    <source>
        <dbReference type="Proteomes" id="UP000235145"/>
    </source>
</evidence>
<reference evidence="2 3" key="1">
    <citation type="journal article" date="2017" name="Nat. Commun.">
        <title>Genome assembly with in vitro proximity ligation data and whole-genome triplication in lettuce.</title>
        <authorList>
            <person name="Reyes-Chin-Wo S."/>
            <person name="Wang Z."/>
            <person name="Yang X."/>
            <person name="Kozik A."/>
            <person name="Arikit S."/>
            <person name="Song C."/>
            <person name="Xia L."/>
            <person name="Froenicke L."/>
            <person name="Lavelle D.O."/>
            <person name="Truco M.J."/>
            <person name="Xia R."/>
            <person name="Zhu S."/>
            <person name="Xu C."/>
            <person name="Xu H."/>
            <person name="Xu X."/>
            <person name="Cox K."/>
            <person name="Korf I."/>
            <person name="Meyers B.C."/>
            <person name="Michelmore R.W."/>
        </authorList>
    </citation>
    <scope>NUCLEOTIDE SEQUENCE [LARGE SCALE GENOMIC DNA]</scope>
    <source>
        <strain evidence="3">cv. Salinas</strain>
        <tissue evidence="2">Seedlings</tissue>
    </source>
</reference>
<keyword evidence="1" id="KW-1133">Transmembrane helix</keyword>